<dbReference type="EMBL" id="JADCNL010000002">
    <property type="protein sequence ID" value="KAG0493121.1"/>
    <property type="molecule type" value="Genomic_DNA"/>
</dbReference>
<evidence type="ECO:0000313" key="4">
    <source>
        <dbReference type="Proteomes" id="UP000636800"/>
    </source>
</evidence>
<dbReference type="Proteomes" id="UP000639772">
    <property type="component" value="Unassembled WGS sequence"/>
</dbReference>
<feature type="compositionally biased region" description="Low complexity" evidence="1">
    <location>
        <begin position="117"/>
        <end position="127"/>
    </location>
</feature>
<sequence>MWNRLAPYVLKLFGRHGQSPVKLRRQIFQVKEWRCAQSVSQNARLIDFPLFEWLVPSPSSHFLLNPIRLDYSSPPLPWIHSRKRRICDRGLTPESPLPQIGRKNKSPTTAISSHFNPPSSAIKPAAAPSPFDKSCEGVHSSTCFFAKGNRLEVPLSRQANPSQQLCFHPCTNGSVSILFLLRKLKNLRRNGPVPWWATASDEGPPMLTWLRQLEGCGSPGLDIFALHKGFFLFQFSASTSPS</sequence>
<dbReference type="EMBL" id="JADCNM010000002">
    <property type="protein sequence ID" value="KAG0495237.1"/>
    <property type="molecule type" value="Genomic_DNA"/>
</dbReference>
<accession>A0A835S096</accession>
<evidence type="ECO:0000256" key="1">
    <source>
        <dbReference type="SAM" id="MobiDB-lite"/>
    </source>
</evidence>
<feature type="compositionally biased region" description="Polar residues" evidence="1">
    <location>
        <begin position="106"/>
        <end position="116"/>
    </location>
</feature>
<comment type="caution">
    <text evidence="3">The sequence shown here is derived from an EMBL/GenBank/DDBJ whole genome shotgun (WGS) entry which is preliminary data.</text>
</comment>
<name>A0A835S096_VANPL</name>
<protein>
    <submittedName>
        <fullName evidence="3">Uncharacterized protein</fullName>
    </submittedName>
</protein>
<feature type="region of interest" description="Disordered" evidence="1">
    <location>
        <begin position="93"/>
        <end position="127"/>
    </location>
</feature>
<keyword evidence="4" id="KW-1185">Reference proteome</keyword>
<dbReference type="AlphaFoldDB" id="A0A835S096"/>
<evidence type="ECO:0000313" key="2">
    <source>
        <dbReference type="EMBL" id="KAG0493121.1"/>
    </source>
</evidence>
<organism evidence="3 5">
    <name type="scientific">Vanilla planifolia</name>
    <name type="common">Vanilla</name>
    <dbReference type="NCBI Taxonomy" id="51239"/>
    <lineage>
        <taxon>Eukaryota</taxon>
        <taxon>Viridiplantae</taxon>
        <taxon>Streptophyta</taxon>
        <taxon>Embryophyta</taxon>
        <taxon>Tracheophyta</taxon>
        <taxon>Spermatophyta</taxon>
        <taxon>Magnoliopsida</taxon>
        <taxon>Liliopsida</taxon>
        <taxon>Asparagales</taxon>
        <taxon>Orchidaceae</taxon>
        <taxon>Vanilloideae</taxon>
        <taxon>Vanilleae</taxon>
        <taxon>Vanilla</taxon>
    </lineage>
</organism>
<evidence type="ECO:0000313" key="5">
    <source>
        <dbReference type="Proteomes" id="UP000639772"/>
    </source>
</evidence>
<dbReference type="Proteomes" id="UP000636800">
    <property type="component" value="Chromosome 2"/>
</dbReference>
<reference evidence="4 5" key="1">
    <citation type="journal article" date="2020" name="Nat. Food">
        <title>A phased Vanilla planifolia genome enables genetic improvement of flavour and production.</title>
        <authorList>
            <person name="Hasing T."/>
            <person name="Tang H."/>
            <person name="Brym M."/>
            <person name="Khazi F."/>
            <person name="Huang T."/>
            <person name="Chambers A.H."/>
        </authorList>
    </citation>
    <scope>NUCLEOTIDE SEQUENCE [LARGE SCALE GENOMIC DNA]</scope>
    <source>
        <tissue evidence="3">Leaf</tissue>
    </source>
</reference>
<proteinExistence type="predicted"/>
<gene>
    <name evidence="3" type="ORF">HPP92_006231</name>
    <name evidence="2" type="ORF">HPP92_006519</name>
</gene>
<evidence type="ECO:0000313" key="3">
    <source>
        <dbReference type="EMBL" id="KAG0495237.1"/>
    </source>
</evidence>